<dbReference type="SMART" id="SM00255">
    <property type="entry name" value="TIR"/>
    <property type="match status" value="1"/>
</dbReference>
<dbReference type="GO" id="GO:0007165">
    <property type="term" value="P:signal transduction"/>
    <property type="evidence" value="ECO:0007669"/>
    <property type="project" value="InterPro"/>
</dbReference>
<reference evidence="2 3" key="1">
    <citation type="submission" date="2018-06" db="EMBL/GenBank/DDBJ databases">
        <authorList>
            <consortium name="Pathogen Informatics"/>
            <person name="Doyle S."/>
        </authorList>
    </citation>
    <scope>NUCLEOTIDE SEQUENCE [LARGE SCALE GENOMIC DNA]</scope>
    <source>
        <strain evidence="2 3">NCTC12877</strain>
    </source>
</reference>
<dbReference type="OrthoDB" id="7055795at2"/>
<dbReference type="InterPro" id="IPR000157">
    <property type="entry name" value="TIR_dom"/>
</dbReference>
<dbReference type="EMBL" id="UGQB01000004">
    <property type="protein sequence ID" value="STZ08338.1"/>
    <property type="molecule type" value="Genomic_DNA"/>
</dbReference>
<evidence type="ECO:0000313" key="2">
    <source>
        <dbReference type="EMBL" id="STZ08338.1"/>
    </source>
</evidence>
<name>A0A378QZY3_9GAMM</name>
<sequence length="211" mass="25248">MKLLEKKFDEWLRENFPDKIIKRNIRNIELLRSGNAINFNRKNFDMIDFLINENSSFLFFFVEENRLQELNPSYKKVYTHIPKIFLSHSSLDKEKIVEPIYEYLQSRQIPVWLDKYEIDYGDNIYQKVSEGIDNSEFAIFVVTENFFNSKWAKEELSSMIDLVFDDNSLVIVDMKDKTDIPKLISSRKYMEWNNGCCLNDVVDLLNRKLKL</sequence>
<dbReference type="AlphaFoldDB" id="A0A378QZY3"/>
<dbReference type="RefSeq" id="WP_029102440.1">
    <property type="nucleotide sequence ID" value="NZ_UGQB01000004.1"/>
</dbReference>
<evidence type="ECO:0000313" key="3">
    <source>
        <dbReference type="Proteomes" id="UP000254065"/>
    </source>
</evidence>
<feature type="domain" description="TIR" evidence="1">
    <location>
        <begin position="80"/>
        <end position="209"/>
    </location>
</feature>
<gene>
    <name evidence="2" type="ORF">NCTC12877_01338</name>
</gene>
<dbReference type="Gene3D" id="3.40.50.10140">
    <property type="entry name" value="Toll/interleukin-1 receptor homology (TIR) domain"/>
    <property type="match status" value="1"/>
</dbReference>
<proteinExistence type="predicted"/>
<accession>A0A378QZY3</accession>
<organism evidence="2 3">
    <name type="scientific">Moraxella caprae</name>
    <dbReference type="NCBI Taxonomy" id="90240"/>
    <lineage>
        <taxon>Bacteria</taxon>
        <taxon>Pseudomonadati</taxon>
        <taxon>Pseudomonadota</taxon>
        <taxon>Gammaproteobacteria</taxon>
        <taxon>Moraxellales</taxon>
        <taxon>Moraxellaceae</taxon>
        <taxon>Moraxella</taxon>
    </lineage>
</organism>
<dbReference type="SUPFAM" id="SSF52200">
    <property type="entry name" value="Toll/Interleukin receptor TIR domain"/>
    <property type="match status" value="1"/>
</dbReference>
<protein>
    <submittedName>
        <fullName evidence="2">TIR domain</fullName>
    </submittedName>
</protein>
<dbReference type="Pfam" id="PF13676">
    <property type="entry name" value="TIR_2"/>
    <property type="match status" value="1"/>
</dbReference>
<dbReference type="InterPro" id="IPR035897">
    <property type="entry name" value="Toll_tir_struct_dom_sf"/>
</dbReference>
<evidence type="ECO:0000259" key="1">
    <source>
        <dbReference type="PROSITE" id="PS50104"/>
    </source>
</evidence>
<dbReference type="PROSITE" id="PS50104">
    <property type="entry name" value="TIR"/>
    <property type="match status" value="1"/>
</dbReference>
<dbReference type="STRING" id="1122244.GCA_000426885_00678"/>
<keyword evidence="3" id="KW-1185">Reference proteome</keyword>
<dbReference type="Proteomes" id="UP000254065">
    <property type="component" value="Unassembled WGS sequence"/>
</dbReference>